<evidence type="ECO:0000313" key="6">
    <source>
        <dbReference type="Proteomes" id="UP000310685"/>
    </source>
</evidence>
<keyword evidence="4" id="KW-0472">Membrane</keyword>
<dbReference type="PROSITE" id="PS01184">
    <property type="entry name" value="UBIE_2"/>
    <property type="match status" value="1"/>
</dbReference>
<feature type="binding site" evidence="4">
    <location>
        <begin position="175"/>
        <end position="176"/>
    </location>
    <ligand>
        <name>S-adenosyl-L-methionine</name>
        <dbReference type="ChEBI" id="CHEBI:59789"/>
    </ligand>
</feature>
<dbReference type="Gene3D" id="3.40.50.150">
    <property type="entry name" value="Vaccinia Virus protein VP39"/>
    <property type="match status" value="1"/>
</dbReference>
<keyword evidence="1 4" id="KW-0489">Methyltransferase</keyword>
<comment type="pathway">
    <text evidence="4">Cofactor biosynthesis; ubiquinone biosynthesis.</text>
</comment>
<dbReference type="PANTHER" id="PTHR43591">
    <property type="entry name" value="METHYLTRANSFERASE"/>
    <property type="match status" value="1"/>
</dbReference>
<dbReference type="SUPFAM" id="SSF53335">
    <property type="entry name" value="S-adenosyl-L-methionine-dependent methyltransferases"/>
    <property type="match status" value="1"/>
</dbReference>
<name>A0A4T0MCW0_9BASI</name>
<proteinExistence type="inferred from homology"/>
<gene>
    <name evidence="4" type="primary">COQ5</name>
    <name evidence="5" type="ORF">E3Q22_01579</name>
</gene>
<keyword evidence="4" id="KW-0831">Ubiquinone biosynthesis</keyword>
<dbReference type="GO" id="GO:0008425">
    <property type="term" value="F:2-methoxy-6-polyprenyl-1,4-benzoquinol methyltransferase activity"/>
    <property type="evidence" value="ECO:0007669"/>
    <property type="project" value="UniProtKB-UniRule"/>
</dbReference>
<comment type="subcellular location">
    <subcellularLocation>
        <location evidence="4">Mitochondrion inner membrane</location>
        <topology evidence="4">Peripheral membrane protein</topology>
        <orientation evidence="4">Matrix side</orientation>
    </subcellularLocation>
</comment>
<comment type="caution">
    <text evidence="4">Lacks conserved residue(s) required for the propagation of feature annotation.</text>
</comment>
<evidence type="ECO:0000256" key="4">
    <source>
        <dbReference type="HAMAP-Rule" id="MF_03191"/>
    </source>
</evidence>
<protein>
    <recommendedName>
        <fullName evidence="4">2-methoxy-6-polyprenyl-1,4-benzoquinol methylase, mitochondrial</fullName>
        <ecNumber evidence="4">2.1.1.201</ecNumber>
    </recommendedName>
    <alternativeName>
        <fullName evidence="4">Ubiquinone biosynthesis methyltransferase COQ5</fullName>
    </alternativeName>
</protein>
<keyword evidence="4" id="KW-0496">Mitochondrion</keyword>
<evidence type="ECO:0000256" key="2">
    <source>
        <dbReference type="ARBA" id="ARBA00022679"/>
    </source>
</evidence>
<accession>A0A4T0MCW0</accession>
<evidence type="ECO:0000313" key="5">
    <source>
        <dbReference type="EMBL" id="TIB80941.1"/>
    </source>
</evidence>
<comment type="function">
    <text evidence="4">Methyltransferase required for the conversion of 2-polyprenyl-6-methoxy-1,4-benzoquinol (DDMQH2) to 2-polyprenyl-3-methyl-6-methoxy-1,4-benzoquinol (DMQH2).</text>
</comment>
<dbReference type="InterPro" id="IPR023576">
    <property type="entry name" value="UbiE/COQ5_MeTrFase_CS"/>
</dbReference>
<dbReference type="PROSITE" id="PS51608">
    <property type="entry name" value="SAM_MT_UBIE"/>
    <property type="match status" value="1"/>
</dbReference>
<dbReference type="InterPro" id="IPR029063">
    <property type="entry name" value="SAM-dependent_MTases_sf"/>
</dbReference>
<keyword evidence="4" id="KW-0999">Mitochondrion inner membrane</keyword>
<dbReference type="GO" id="GO:0031314">
    <property type="term" value="C:extrinsic component of mitochondrial inner membrane"/>
    <property type="evidence" value="ECO:0007669"/>
    <property type="project" value="UniProtKB-UniRule"/>
</dbReference>
<comment type="caution">
    <text evidence="5">The sequence shown here is derived from an EMBL/GenBank/DDBJ whole genome shotgun (WGS) entry which is preliminary data.</text>
</comment>
<evidence type="ECO:0000256" key="1">
    <source>
        <dbReference type="ARBA" id="ARBA00022603"/>
    </source>
</evidence>
<dbReference type="EMBL" id="SPRC01000012">
    <property type="protein sequence ID" value="TIB80941.1"/>
    <property type="molecule type" value="Genomic_DNA"/>
</dbReference>
<keyword evidence="5" id="KW-0830">Ubiquinone</keyword>
<comment type="subunit">
    <text evidence="4">Component of a multi-subunit COQ enzyme complex, composed of at least COQ3, COQ4, COQ5, COQ6, COQ7 and COQ9.</text>
</comment>
<dbReference type="CDD" id="cd02440">
    <property type="entry name" value="AdoMet_MTases"/>
    <property type="match status" value="1"/>
</dbReference>
<dbReference type="AlphaFoldDB" id="A0A4T0MCW0"/>
<organism evidence="5 6">
    <name type="scientific">Wallemia mellicola</name>
    <dbReference type="NCBI Taxonomy" id="1708541"/>
    <lineage>
        <taxon>Eukaryota</taxon>
        <taxon>Fungi</taxon>
        <taxon>Dikarya</taxon>
        <taxon>Basidiomycota</taxon>
        <taxon>Wallemiomycotina</taxon>
        <taxon>Wallemiomycetes</taxon>
        <taxon>Wallemiales</taxon>
        <taxon>Wallemiaceae</taxon>
        <taxon>Wallemia</taxon>
    </lineage>
</organism>
<dbReference type="PROSITE" id="PS01183">
    <property type="entry name" value="UBIE_1"/>
    <property type="match status" value="1"/>
</dbReference>
<dbReference type="GO" id="GO:0032259">
    <property type="term" value="P:methylation"/>
    <property type="evidence" value="ECO:0007669"/>
    <property type="project" value="UniProtKB-KW"/>
</dbReference>
<keyword evidence="3 4" id="KW-0949">S-adenosyl-L-methionine</keyword>
<keyword evidence="2 4" id="KW-0808">Transferase</keyword>
<dbReference type="NCBIfam" id="TIGR01934">
    <property type="entry name" value="MenG_MenH_UbiE"/>
    <property type="match status" value="1"/>
</dbReference>
<dbReference type="EC" id="2.1.1.201" evidence="4"/>
<feature type="binding site" evidence="4">
    <location>
        <position position="145"/>
    </location>
    <ligand>
        <name>S-adenosyl-L-methionine</name>
        <dbReference type="ChEBI" id="CHEBI:59789"/>
    </ligand>
</feature>
<feature type="binding site" evidence="4">
    <location>
        <position position="119"/>
    </location>
    <ligand>
        <name>S-adenosyl-L-methionine</name>
        <dbReference type="ChEBI" id="CHEBI:59789"/>
    </ligand>
</feature>
<dbReference type="InterPro" id="IPR004033">
    <property type="entry name" value="UbiE/COQ5_MeTrFase"/>
</dbReference>
<dbReference type="PANTHER" id="PTHR43591:SF24">
    <property type="entry name" value="2-METHOXY-6-POLYPRENYL-1,4-BENZOQUINOL METHYLASE, MITOCHONDRIAL"/>
    <property type="match status" value="1"/>
</dbReference>
<dbReference type="UniPathway" id="UPA00232"/>
<comment type="similarity">
    <text evidence="4">Belongs to the class I-like SAM-binding methyltransferase superfamily. MenG/UbiE family.</text>
</comment>
<sequence length="309" mass="34622">MLRYLSRNTLNKRVCSISPIHTPHRLHSSDSKKTHFGFKSVDEDLKEGLVGSVFSSVAPAYDIMNDVMSLGIHRLWKDDFVKLLNPRSTKSPQEAGVSEGYARKFGGTGLNCIDMAGGTGDIAHRILDHAKDVHADRSIKVTVMDVNAEMLSEGEKRARKSMYFNTDQIDFKQANAEQLSEVESNTVDLYTMAFGIRNCTHIDRVIEEAYRVLKPGGVFAVLEFGKVNQPLLSNLYSIYSFNVIPAMGHLVAGDRESYQYLVESIERFPDQVTFANMMRDAGFLIPNKRGYRDLTYGVASVWKGVKPVV</sequence>
<dbReference type="Proteomes" id="UP000310685">
    <property type="component" value="Unassembled WGS sequence"/>
</dbReference>
<dbReference type="HAMAP" id="MF_01813">
    <property type="entry name" value="MenG_UbiE_methyltr"/>
    <property type="match status" value="1"/>
</dbReference>
<evidence type="ECO:0000256" key="3">
    <source>
        <dbReference type="ARBA" id="ARBA00022691"/>
    </source>
</evidence>
<dbReference type="Pfam" id="PF01209">
    <property type="entry name" value="Ubie_methyltran"/>
    <property type="match status" value="1"/>
</dbReference>
<reference evidence="5 6" key="1">
    <citation type="submission" date="2019-03" db="EMBL/GenBank/DDBJ databases">
        <title>Sequencing 25 genomes of Wallemia mellicola.</title>
        <authorList>
            <person name="Gostincar C."/>
        </authorList>
    </citation>
    <scope>NUCLEOTIDE SEQUENCE [LARGE SCALE GENOMIC DNA]</scope>
    <source>
        <strain evidence="5 6">EXF-6152</strain>
    </source>
</reference>
<comment type="catalytic activity">
    <reaction evidence="4">
        <text>a 2-methoxy-6-(all-trans-polyprenyl)benzene-1,4-diol + S-adenosyl-L-methionine = a 5-methoxy-2-methyl-3-(all-trans-polyprenyl)benzene-1,4-diol + S-adenosyl-L-homocysteine + H(+)</text>
        <dbReference type="Rhea" id="RHEA:28286"/>
        <dbReference type="Rhea" id="RHEA-COMP:10858"/>
        <dbReference type="Rhea" id="RHEA-COMP:10859"/>
        <dbReference type="ChEBI" id="CHEBI:15378"/>
        <dbReference type="ChEBI" id="CHEBI:57856"/>
        <dbReference type="ChEBI" id="CHEBI:59789"/>
        <dbReference type="ChEBI" id="CHEBI:84166"/>
        <dbReference type="ChEBI" id="CHEBI:84167"/>
        <dbReference type="EC" id="2.1.1.201"/>
    </reaction>
</comment>